<accession>A0A7C8MEA3</accession>
<dbReference type="Proteomes" id="UP000481861">
    <property type="component" value="Unassembled WGS sequence"/>
</dbReference>
<keyword evidence="2" id="KW-1185">Reference proteome</keyword>
<protein>
    <submittedName>
        <fullName evidence="1">Uncharacterized protein</fullName>
    </submittedName>
</protein>
<name>A0A7C8MEA3_9PLEO</name>
<evidence type="ECO:0000313" key="2">
    <source>
        <dbReference type="Proteomes" id="UP000481861"/>
    </source>
</evidence>
<organism evidence="1 2">
    <name type="scientific">Massariosphaeria phaeospora</name>
    <dbReference type="NCBI Taxonomy" id="100035"/>
    <lineage>
        <taxon>Eukaryota</taxon>
        <taxon>Fungi</taxon>
        <taxon>Dikarya</taxon>
        <taxon>Ascomycota</taxon>
        <taxon>Pezizomycotina</taxon>
        <taxon>Dothideomycetes</taxon>
        <taxon>Pleosporomycetidae</taxon>
        <taxon>Pleosporales</taxon>
        <taxon>Pleosporales incertae sedis</taxon>
        <taxon>Massariosphaeria</taxon>
    </lineage>
</organism>
<proteinExistence type="predicted"/>
<sequence length="174" mass="19221">MDWPQMTGNMCWPQLWSSAHTAFPRPHSLPHLVDLAMTQEGLYVLGYPLYVDLAPDTQANDRRMTASSLSMHAKISTRIRGRHVYLYDLFSTPLPTRRSSDRPGTAFSLAVCVITSSHITACRCPSSPLSHASDTQAQRQTDDGILLAVRATSSSHRIASFQTRLRHAGLATDG</sequence>
<gene>
    <name evidence="1" type="ORF">BDV95DRAFT_216750</name>
</gene>
<reference evidence="1 2" key="1">
    <citation type="submission" date="2020-01" db="EMBL/GenBank/DDBJ databases">
        <authorList>
            <consortium name="DOE Joint Genome Institute"/>
            <person name="Haridas S."/>
            <person name="Albert R."/>
            <person name="Binder M."/>
            <person name="Bloem J."/>
            <person name="Labutti K."/>
            <person name="Salamov A."/>
            <person name="Andreopoulos B."/>
            <person name="Baker S.E."/>
            <person name="Barry K."/>
            <person name="Bills G."/>
            <person name="Bluhm B.H."/>
            <person name="Cannon C."/>
            <person name="Castanera R."/>
            <person name="Culley D.E."/>
            <person name="Daum C."/>
            <person name="Ezra D."/>
            <person name="Gonzalez J.B."/>
            <person name="Henrissat B."/>
            <person name="Kuo A."/>
            <person name="Liang C."/>
            <person name="Lipzen A."/>
            <person name="Lutzoni F."/>
            <person name="Magnuson J."/>
            <person name="Mondo S."/>
            <person name="Nolan M."/>
            <person name="Ohm R."/>
            <person name="Pangilinan J."/>
            <person name="Park H.-J.H."/>
            <person name="Ramirez L."/>
            <person name="Alfaro M."/>
            <person name="Sun H."/>
            <person name="Tritt A."/>
            <person name="Yoshinaga Y."/>
            <person name="Zwiers L.-H.L."/>
            <person name="Turgeon B.G."/>
            <person name="Goodwin S.B."/>
            <person name="Spatafora J.W."/>
            <person name="Crous P.W."/>
            <person name="Grigoriev I.V."/>
        </authorList>
    </citation>
    <scope>NUCLEOTIDE SEQUENCE [LARGE SCALE GENOMIC DNA]</scope>
    <source>
        <strain evidence="1 2">CBS 611.86</strain>
    </source>
</reference>
<dbReference type="EMBL" id="JAADJZ010000003">
    <property type="protein sequence ID" value="KAF2876096.1"/>
    <property type="molecule type" value="Genomic_DNA"/>
</dbReference>
<dbReference type="AlphaFoldDB" id="A0A7C8MEA3"/>
<comment type="caution">
    <text evidence="1">The sequence shown here is derived from an EMBL/GenBank/DDBJ whole genome shotgun (WGS) entry which is preliminary data.</text>
</comment>
<evidence type="ECO:0000313" key="1">
    <source>
        <dbReference type="EMBL" id="KAF2876096.1"/>
    </source>
</evidence>